<reference evidence="1 2" key="1">
    <citation type="submission" date="2017-11" db="EMBL/GenBank/DDBJ databases">
        <authorList>
            <person name="Han C.G."/>
        </authorList>
    </citation>
    <scope>NUCLEOTIDE SEQUENCE [LARGE SCALE GENOMIC DNA]</scope>
    <source>
        <strain evidence="1 2">ANC 5347</strain>
    </source>
</reference>
<reference evidence="1 2" key="2">
    <citation type="submission" date="2017-12" db="EMBL/GenBank/DDBJ databases">
        <title>Revising the taxonomy of the Acinetobacter lwoffii group: the description of Acinetobacter pseudolwoffii sp. nov. and emended description of Acinetobacter lwoffii.</title>
        <authorList>
            <person name="Nemec A."/>
        </authorList>
    </citation>
    <scope>NUCLEOTIDE SEQUENCE [LARGE SCALE GENOMIC DNA]</scope>
    <source>
        <strain evidence="1 2">ANC 5347</strain>
    </source>
</reference>
<evidence type="ECO:0000313" key="1">
    <source>
        <dbReference type="EMBL" id="PJI31834.1"/>
    </source>
</evidence>
<protein>
    <submittedName>
        <fullName evidence="1">Folate-binding Fe/S cluster repair protein</fullName>
    </submittedName>
</protein>
<evidence type="ECO:0000313" key="2">
    <source>
        <dbReference type="Proteomes" id="UP000242351"/>
    </source>
</evidence>
<comment type="caution">
    <text evidence="1">The sequence shown here is derived from an EMBL/GenBank/DDBJ whole genome shotgun (WGS) entry which is preliminary data.</text>
</comment>
<name>A0A2H9UJF0_9GAMM</name>
<accession>A0A2H9UJF0</accession>
<dbReference type="PANTHER" id="PTHR22602:SF0">
    <property type="entry name" value="TRANSFERASE CAF17, MITOCHONDRIAL-RELATED"/>
    <property type="match status" value="1"/>
</dbReference>
<gene>
    <name evidence="1" type="ORF">CU320_11785</name>
</gene>
<dbReference type="Proteomes" id="UP000242351">
    <property type="component" value="Unassembled WGS sequence"/>
</dbReference>
<dbReference type="PANTHER" id="PTHR22602">
    <property type="entry name" value="TRANSFERASE CAF17, MITOCHONDRIAL-RELATED"/>
    <property type="match status" value="1"/>
</dbReference>
<dbReference type="EMBL" id="PGOZ01000016">
    <property type="protein sequence ID" value="PJI31834.1"/>
    <property type="molecule type" value="Genomic_DNA"/>
</dbReference>
<sequence>MATSPAFTLFSLNGVDAQKFLQGQVTLNTETLAENQTRYTAICSLKGRIQFGLWLKKLSPESFEIVSTDDQATELANHIKKFGAFSKMKLELVGAVYPVINDIHTDFVATETDVATWEQQAIESGQAWIQAATATLFQPQELRLHQRESIHYDKGCYLGQEVIARLWFKAKPKHWLHLIQATGEAPVVGTQLNNNVEVVNSISLKDGYKALVVAKPDALAELGLEVLKLPEALSGDVARPQ</sequence>
<dbReference type="InterPro" id="IPR045179">
    <property type="entry name" value="YgfZ/GcvT"/>
</dbReference>
<organism evidence="1 2">
    <name type="scientific">Acinetobacter pseudolwoffii</name>
    <dbReference type="NCBI Taxonomy" id="2053287"/>
    <lineage>
        <taxon>Bacteria</taxon>
        <taxon>Pseudomonadati</taxon>
        <taxon>Pseudomonadota</taxon>
        <taxon>Gammaproteobacteria</taxon>
        <taxon>Moraxellales</taxon>
        <taxon>Moraxellaceae</taxon>
        <taxon>Acinetobacter</taxon>
    </lineage>
</organism>
<dbReference type="GO" id="GO:0016226">
    <property type="term" value="P:iron-sulfur cluster assembly"/>
    <property type="evidence" value="ECO:0007669"/>
    <property type="project" value="TreeGrafter"/>
</dbReference>
<dbReference type="NCBIfam" id="TIGR03317">
    <property type="entry name" value="ygfZ_signature"/>
    <property type="match status" value="1"/>
</dbReference>
<proteinExistence type="predicted"/>
<dbReference type="Gene3D" id="2.40.30.160">
    <property type="match status" value="1"/>
</dbReference>
<dbReference type="AlphaFoldDB" id="A0A2H9UJF0"/>
<dbReference type="Gene3D" id="3.30.70.1400">
    <property type="entry name" value="Aminomethyltransferase beta-barrel domains"/>
    <property type="match status" value="1"/>
</dbReference>
<dbReference type="InterPro" id="IPR017703">
    <property type="entry name" value="YgfZ/GCV_T_CS"/>
</dbReference>
<dbReference type="SUPFAM" id="SSF103025">
    <property type="entry name" value="Folate-binding domain"/>
    <property type="match status" value="1"/>
</dbReference>
<dbReference type="RefSeq" id="WP_100357960.1">
    <property type="nucleotide sequence ID" value="NZ_CP183899.1"/>
</dbReference>